<evidence type="ECO:0000313" key="3">
    <source>
        <dbReference type="Proteomes" id="UP000245942"/>
    </source>
</evidence>
<feature type="region of interest" description="Disordered" evidence="1">
    <location>
        <begin position="131"/>
        <end position="152"/>
    </location>
</feature>
<dbReference type="Proteomes" id="UP000245942">
    <property type="component" value="Unassembled WGS sequence"/>
</dbReference>
<name>A0A316U6Z2_9BASI</name>
<organism evidence="2 3">
    <name type="scientific">Pseudomicrostroma glucosiphilum</name>
    <dbReference type="NCBI Taxonomy" id="1684307"/>
    <lineage>
        <taxon>Eukaryota</taxon>
        <taxon>Fungi</taxon>
        <taxon>Dikarya</taxon>
        <taxon>Basidiomycota</taxon>
        <taxon>Ustilaginomycotina</taxon>
        <taxon>Exobasidiomycetes</taxon>
        <taxon>Microstromatales</taxon>
        <taxon>Microstromatales incertae sedis</taxon>
        <taxon>Pseudomicrostroma</taxon>
    </lineage>
</organism>
<protein>
    <submittedName>
        <fullName evidence="2">Uncharacterized protein</fullName>
    </submittedName>
</protein>
<dbReference type="GeneID" id="37014211"/>
<dbReference type="AlphaFoldDB" id="A0A316U6Z2"/>
<accession>A0A316U6Z2</accession>
<reference evidence="2 3" key="1">
    <citation type="journal article" date="2018" name="Mol. Biol. Evol.">
        <title>Broad Genomic Sampling Reveals a Smut Pathogenic Ancestry of the Fungal Clade Ustilaginomycotina.</title>
        <authorList>
            <person name="Kijpornyongpan T."/>
            <person name="Mondo S.J."/>
            <person name="Barry K."/>
            <person name="Sandor L."/>
            <person name="Lee J."/>
            <person name="Lipzen A."/>
            <person name="Pangilinan J."/>
            <person name="LaButti K."/>
            <person name="Hainaut M."/>
            <person name="Henrissat B."/>
            <person name="Grigoriev I.V."/>
            <person name="Spatafora J.W."/>
            <person name="Aime M.C."/>
        </authorList>
    </citation>
    <scope>NUCLEOTIDE SEQUENCE [LARGE SCALE GENOMIC DNA]</scope>
    <source>
        <strain evidence="2 3">MCA 4718</strain>
    </source>
</reference>
<feature type="compositionally biased region" description="Basic and acidic residues" evidence="1">
    <location>
        <begin position="33"/>
        <end position="43"/>
    </location>
</feature>
<evidence type="ECO:0000256" key="1">
    <source>
        <dbReference type="SAM" id="MobiDB-lite"/>
    </source>
</evidence>
<dbReference type="RefSeq" id="XP_025347748.1">
    <property type="nucleotide sequence ID" value="XM_025492477.1"/>
</dbReference>
<dbReference type="EMBL" id="KZ819327">
    <property type="protein sequence ID" value="PWN20588.1"/>
    <property type="molecule type" value="Genomic_DNA"/>
</dbReference>
<feature type="region of interest" description="Disordered" evidence="1">
    <location>
        <begin position="19"/>
        <end position="44"/>
    </location>
</feature>
<keyword evidence="3" id="KW-1185">Reference proteome</keyword>
<feature type="compositionally biased region" description="Basic and acidic residues" evidence="1">
    <location>
        <begin position="134"/>
        <end position="145"/>
    </location>
</feature>
<proteinExistence type="predicted"/>
<sequence length="152" mass="16754">MPRPFTLPHVQLQTAPPSLKIPHATSQAAKGASRTEGESENAKKVFIHPQPSQAFITRRPSRHHQGSASAPIQLTSTEQATHFIALWPLQPHPLILCLPACRVFRPTLSSPPFRSPQQRRKERGRVKVICASDRAGRQSIEHGQREQASGGA</sequence>
<evidence type="ECO:0000313" key="2">
    <source>
        <dbReference type="EMBL" id="PWN20588.1"/>
    </source>
</evidence>
<gene>
    <name evidence="2" type="ORF">BCV69DRAFT_282797</name>
</gene>